<accession>A0A8G2CB58</accession>
<dbReference type="EMBL" id="FQZR01000006">
    <property type="protein sequence ID" value="SHJ48240.1"/>
    <property type="molecule type" value="Genomic_DNA"/>
</dbReference>
<sequence>MNYHKAESMTELFWRKSRNPLTVWPRLLLSLLIFIAFWSHSLWWIIFLFFLQTAILFFAPPASKYENCLTRAADGFRIWTVVRSAEERNTMLLLFLFSAVAFFAALWAHYLFWVFFFGVQLVIAKLLLIRRFAAMARQVEYDVHVGLTADDLQAIVSRCNLTN</sequence>
<evidence type="ECO:0000313" key="2">
    <source>
        <dbReference type="EMBL" id="MEZ6853930.1"/>
    </source>
</evidence>
<feature type="transmembrane region" description="Helical" evidence="1">
    <location>
        <begin position="90"/>
        <end position="107"/>
    </location>
</feature>
<reference evidence="2 5" key="2">
    <citation type="submission" date="2024-07" db="EMBL/GenBank/DDBJ databases">
        <title>Active virus-host system and metabolic interactions in a Lokiarchaeon culture.</title>
        <authorList>
            <person name="Ponce Toledo R.I."/>
            <person name="Rodrigues Oliveira T."/>
            <person name="Schleper C."/>
        </authorList>
    </citation>
    <scope>NUCLEOTIDE SEQUENCE [LARGE SCALE GENOMIC DNA]</scope>
    <source>
        <strain evidence="2 5">B35</strain>
    </source>
</reference>
<evidence type="ECO:0000313" key="4">
    <source>
        <dbReference type="Proteomes" id="UP000184001"/>
    </source>
</evidence>
<keyword evidence="1" id="KW-0812">Transmembrane</keyword>
<evidence type="ECO:0000313" key="5">
    <source>
        <dbReference type="Proteomes" id="UP001568358"/>
    </source>
</evidence>
<keyword evidence="5" id="KW-1185">Reference proteome</keyword>
<dbReference type="RefSeq" id="WP_019999783.1">
    <property type="nucleotide sequence ID" value="NZ_CP192217.1"/>
</dbReference>
<gene>
    <name evidence="2" type="ORF">AB2Z07_10380</name>
    <name evidence="3" type="ORF">SAMN05660830_02547</name>
</gene>
<keyword evidence="1" id="KW-1133">Transmembrane helix</keyword>
<reference evidence="3 4" key="1">
    <citation type="submission" date="2016-11" db="EMBL/GenBank/DDBJ databases">
        <authorList>
            <person name="Varghese N."/>
            <person name="Submissions S."/>
        </authorList>
    </citation>
    <scope>NUCLEOTIDE SEQUENCE [LARGE SCALE GENOMIC DNA]</scope>
    <source>
        <strain evidence="3 4">DSM 17919</strain>
    </source>
</reference>
<protein>
    <submittedName>
        <fullName evidence="3">Uncharacterized protein</fullName>
    </submittedName>
</protein>
<evidence type="ECO:0000313" key="3">
    <source>
        <dbReference type="EMBL" id="SHJ48240.1"/>
    </source>
</evidence>
<dbReference type="EMBL" id="JBFSOO010000007">
    <property type="protein sequence ID" value="MEZ6853930.1"/>
    <property type="molecule type" value="Genomic_DNA"/>
</dbReference>
<dbReference type="Proteomes" id="UP001568358">
    <property type="component" value="Unassembled WGS sequence"/>
</dbReference>
<dbReference type="Proteomes" id="UP000184001">
    <property type="component" value="Unassembled WGS sequence"/>
</dbReference>
<organism evidence="3 4">
    <name type="scientific">Halodesulfovibrio aestuarii</name>
    <dbReference type="NCBI Taxonomy" id="126333"/>
    <lineage>
        <taxon>Bacteria</taxon>
        <taxon>Pseudomonadati</taxon>
        <taxon>Thermodesulfobacteriota</taxon>
        <taxon>Desulfovibrionia</taxon>
        <taxon>Desulfovibrionales</taxon>
        <taxon>Desulfovibrionaceae</taxon>
        <taxon>Halodesulfovibrio</taxon>
    </lineage>
</organism>
<name>A0A8G2CB58_9BACT</name>
<feature type="transmembrane region" description="Helical" evidence="1">
    <location>
        <begin position="113"/>
        <end position="129"/>
    </location>
</feature>
<feature type="transmembrane region" description="Helical" evidence="1">
    <location>
        <begin position="44"/>
        <end position="62"/>
    </location>
</feature>
<proteinExistence type="predicted"/>
<comment type="caution">
    <text evidence="3">The sequence shown here is derived from an EMBL/GenBank/DDBJ whole genome shotgun (WGS) entry which is preliminary data.</text>
</comment>
<evidence type="ECO:0000256" key="1">
    <source>
        <dbReference type="SAM" id="Phobius"/>
    </source>
</evidence>
<dbReference type="AlphaFoldDB" id="A0A8G2CB58"/>
<feature type="transmembrane region" description="Helical" evidence="1">
    <location>
        <begin position="21"/>
        <end position="38"/>
    </location>
</feature>
<keyword evidence="1" id="KW-0472">Membrane</keyword>